<sequence length="343" mass="40285">MVNTKHELLSAEETAKILDVNLKRLYAVCTAFDARNDDEWDLIEGEHFEWLNQSLGTRIFYEEGAMAIAKYLQETARASVFSQLFESVIERLTHRRKRIKQMLVRRRIVRECQDGVVVRGELVFVDRRRTIRILDTNGKGLNAARKREQENDSLDGRNQLKIGKDFDIIDGVEYWSQSGMVRIAKNMSEKLAQKSRKAWTEAVCEVYEDAINQQRKYLDSFDARVQRAMDQVKAAANRKCQVTLERQRPHAPFDMHIHHLFDRSTRPDLAARHDNLLAMHEDIHQGFHKWHGSSGCEPQHFVEYLTSVEGWRFEKPKMAAHLQNLMNRFEKLQRDFENRPFIS</sequence>
<dbReference type="Proteomes" id="UP000707356">
    <property type="component" value="Unassembled WGS sequence"/>
</dbReference>
<protein>
    <recommendedName>
        <fullName evidence="3">HNH nuclease domain-containing protein</fullName>
    </recommendedName>
</protein>
<evidence type="ECO:0000313" key="2">
    <source>
        <dbReference type="Proteomes" id="UP000707356"/>
    </source>
</evidence>
<dbReference type="EMBL" id="JAHHHV010000029">
    <property type="protein sequence ID" value="MBW4465050.1"/>
    <property type="molecule type" value="Genomic_DNA"/>
</dbReference>
<gene>
    <name evidence="1" type="ORF">KME07_06375</name>
</gene>
<organism evidence="1 2">
    <name type="scientific">Pegethrix bostrychoides GSE-TBD4-15B</name>
    <dbReference type="NCBI Taxonomy" id="2839662"/>
    <lineage>
        <taxon>Bacteria</taxon>
        <taxon>Bacillati</taxon>
        <taxon>Cyanobacteriota</taxon>
        <taxon>Cyanophyceae</taxon>
        <taxon>Oculatellales</taxon>
        <taxon>Oculatellaceae</taxon>
        <taxon>Pegethrix</taxon>
    </lineage>
</organism>
<evidence type="ECO:0000313" key="1">
    <source>
        <dbReference type="EMBL" id="MBW4465050.1"/>
    </source>
</evidence>
<comment type="caution">
    <text evidence="1">The sequence shown here is derived from an EMBL/GenBank/DDBJ whole genome shotgun (WGS) entry which is preliminary data.</text>
</comment>
<proteinExistence type="predicted"/>
<name>A0A951P9Y0_9CYAN</name>
<reference evidence="1" key="1">
    <citation type="submission" date="2021-05" db="EMBL/GenBank/DDBJ databases">
        <authorList>
            <person name="Pietrasiak N."/>
            <person name="Ward R."/>
            <person name="Stajich J.E."/>
            <person name="Kurbessoian T."/>
        </authorList>
    </citation>
    <scope>NUCLEOTIDE SEQUENCE</scope>
    <source>
        <strain evidence="1">GSE-TBD4-15B</strain>
    </source>
</reference>
<reference evidence="1" key="2">
    <citation type="journal article" date="2022" name="Microbiol. Resour. Announc.">
        <title>Metagenome Sequencing to Explore Phylogenomics of Terrestrial Cyanobacteria.</title>
        <authorList>
            <person name="Ward R.D."/>
            <person name="Stajich J.E."/>
            <person name="Johansen J.R."/>
            <person name="Huntemann M."/>
            <person name="Clum A."/>
            <person name="Foster B."/>
            <person name="Foster B."/>
            <person name="Roux S."/>
            <person name="Palaniappan K."/>
            <person name="Varghese N."/>
            <person name="Mukherjee S."/>
            <person name="Reddy T.B.K."/>
            <person name="Daum C."/>
            <person name="Copeland A."/>
            <person name="Chen I.A."/>
            <person name="Ivanova N.N."/>
            <person name="Kyrpides N.C."/>
            <person name="Shapiro N."/>
            <person name="Eloe-Fadrosh E.A."/>
            <person name="Pietrasiak N."/>
        </authorList>
    </citation>
    <scope>NUCLEOTIDE SEQUENCE</scope>
    <source>
        <strain evidence="1">GSE-TBD4-15B</strain>
    </source>
</reference>
<dbReference type="AlphaFoldDB" id="A0A951P9Y0"/>
<evidence type="ECO:0008006" key="3">
    <source>
        <dbReference type="Google" id="ProtNLM"/>
    </source>
</evidence>
<accession>A0A951P9Y0</accession>